<evidence type="ECO:0000313" key="2">
    <source>
        <dbReference type="Proteomes" id="UP000032452"/>
    </source>
</evidence>
<reference evidence="1 2" key="1">
    <citation type="submission" date="2015-02" db="EMBL/GenBank/DDBJ databases">
        <title>Draft genome of a novel marine cyanobacterium (Chroococcales) isolated from South Atlantic Ocean.</title>
        <authorList>
            <person name="Rigonato J."/>
            <person name="Alvarenga D.O."/>
            <person name="Branco L.H."/>
            <person name="Varani A.M."/>
            <person name="Brandini F.P."/>
            <person name="Fiore M.F."/>
        </authorList>
    </citation>
    <scope>NUCLEOTIDE SEQUENCE [LARGE SCALE GENOMIC DNA]</scope>
    <source>
        <strain evidence="1 2">CENA595</strain>
    </source>
</reference>
<sequence>MNPKLDRRLGRIWDKVRERLGNNETNKFLDLIIQAKDFEDLPQGYQDLVLDIEGKAKEKAA</sequence>
<protein>
    <submittedName>
        <fullName evidence="1">Uncharacterized protein</fullName>
    </submittedName>
</protein>
<dbReference type="Proteomes" id="UP000032452">
    <property type="component" value="Unassembled WGS sequence"/>
</dbReference>
<name>A0A0D8ZRX5_9CYAN</name>
<evidence type="ECO:0000313" key="1">
    <source>
        <dbReference type="EMBL" id="KJH71102.1"/>
    </source>
</evidence>
<keyword evidence="2" id="KW-1185">Reference proteome</keyword>
<dbReference type="AlphaFoldDB" id="A0A0D8ZRX5"/>
<dbReference type="EMBL" id="JYON01000014">
    <property type="protein sequence ID" value="KJH71102.1"/>
    <property type="molecule type" value="Genomic_DNA"/>
</dbReference>
<dbReference type="RefSeq" id="WP_045055266.1">
    <property type="nucleotide sequence ID" value="NZ_CAWMDP010000057.1"/>
</dbReference>
<dbReference type="STRING" id="1618023.UH38_13865"/>
<comment type="caution">
    <text evidence="1">The sequence shown here is derived from an EMBL/GenBank/DDBJ whole genome shotgun (WGS) entry which is preliminary data.</text>
</comment>
<accession>A0A0D8ZRX5</accession>
<gene>
    <name evidence="1" type="ORF">UH38_13865</name>
</gene>
<organism evidence="1 2">
    <name type="scientific">Aliterella atlantica CENA595</name>
    <dbReference type="NCBI Taxonomy" id="1618023"/>
    <lineage>
        <taxon>Bacteria</taxon>
        <taxon>Bacillati</taxon>
        <taxon>Cyanobacteriota</taxon>
        <taxon>Cyanophyceae</taxon>
        <taxon>Chroococcidiopsidales</taxon>
        <taxon>Aliterellaceae</taxon>
        <taxon>Aliterella</taxon>
    </lineage>
</organism>
<proteinExistence type="predicted"/>